<name>A0ACB8W580_9TELE</name>
<organism evidence="1 2">
    <name type="scientific">Scortum barcoo</name>
    <name type="common">barcoo grunter</name>
    <dbReference type="NCBI Taxonomy" id="214431"/>
    <lineage>
        <taxon>Eukaryota</taxon>
        <taxon>Metazoa</taxon>
        <taxon>Chordata</taxon>
        <taxon>Craniata</taxon>
        <taxon>Vertebrata</taxon>
        <taxon>Euteleostomi</taxon>
        <taxon>Actinopterygii</taxon>
        <taxon>Neopterygii</taxon>
        <taxon>Teleostei</taxon>
        <taxon>Neoteleostei</taxon>
        <taxon>Acanthomorphata</taxon>
        <taxon>Eupercaria</taxon>
        <taxon>Centrarchiformes</taxon>
        <taxon>Terapontoidei</taxon>
        <taxon>Terapontidae</taxon>
        <taxon>Scortum</taxon>
    </lineage>
</organism>
<sequence length="1254" mass="140519">MDLPAESETRRGDHRRSPAGTKRRKRPVDAMFAGIIFLQGWQRGRRRLLWVCVYKIHEQSQASGATHYAAFPLRTTAELKGLRRARSVSMEACTVLTSCSWYLTKPVELGFPLYDGASIMPTQRRLPPDSPDGRAGLNGVGSASKVEKENPCVEQPHSNPLSFTFPLSLSPLPVLSIQAAAIQFTKEPKSQDALHGRSAMLRCEVSDPADIRYSWLHDGQHLENSERRFQEGSNLKFTAVDRQLDAGNFECVAKNPVTGEVLHSTNASFNIKWLESGGVTLKEPASEGEIESSAPVTLRCHIDGHPRPTCQWFKDGVKLTEKSHQINNKERTLTFKSASPEDNGLYYCCAKNAAGHVCSNSNFTLNIIDKSFPRPVVIPEDQVVLKNEEAMFHCQFTAVPAPTMEWYHENELLANKSRLILLSNGTLLITQVKPRNTGTYKCVGHGLSGSQVTLKASLLIAEIDDMVSKMSKVFTADTLQRVACRPPRGRPEPEVWWEREGQRVPTEGRVYQEGLDLVFSPTEGGDSGTYTCVAQNKAGRRDAGGHLHRGKSMLGTHTWGLLMTSMFRLTTAPVWVTRPQDSYLEEGKPGYLHCHAQANPEPEVTWYRSNNMIKAEDPRFKLFPNGTLRINNVEVYDQQIYGCETATAGGRLSGQARVTVLASDRPQFSYSSEKLKFTPTPQPAQCLELDNKITIQCSAKGRESPTIHWTEADGGELPPHVEQKNGQLHFTKVTRSDAGNYTCIASNSLQGEIRALVTLIVAVYIRFKVEPENTTVYQGHTAILHCQATGDPEPHIHWMVKDKALDISKNRRFQKMPNGSLVIRDVTTDDTGRYTCVAGNSCSIKDRVAQLYVVEKPVQYLEDDGDKAPYKMIQTIGLSVGAAVAYIIVVLGLMFYCKKRRNAKRLQKGQDGEEPEMECLNGTNGMMEKNVYGGAIQQNGHTTAEIQEEVALTNMGTVATTEKRHSHVNNDKLHFPRANLQTITTLGKGEFGEVLLCKAKGIEESEEETVVLVKSLQTRDEQLQLDFRREAEMFAKLSHPNVVRLLGLCREAEPHYMIMEYYDLGDLKQFLRISKSKDEKIKSQPISTKTKVSICAQVAHGMEHLSNHRFVHKDLAARNCLINSQRRIKVSSLSLSKDVYNSEYYHYRQAWIPLRWLPSESVFEDDFSTKSDVWAFGVLMWEVFSHGEMPYTKLSDDEVLEGLQTGKLKLPVPDGCPSKIYKLMLRCWALSLKERPSFTEIVHALGELPSDSKV</sequence>
<protein>
    <submittedName>
        <fullName evidence="1">Uncharacterized protein</fullName>
    </submittedName>
</protein>
<evidence type="ECO:0000313" key="1">
    <source>
        <dbReference type="EMBL" id="KAI3363041.1"/>
    </source>
</evidence>
<dbReference type="Proteomes" id="UP000831701">
    <property type="component" value="Chromosome 14"/>
</dbReference>
<proteinExistence type="predicted"/>
<comment type="caution">
    <text evidence="1">The sequence shown here is derived from an EMBL/GenBank/DDBJ whole genome shotgun (WGS) entry which is preliminary data.</text>
</comment>
<accession>A0ACB8W580</accession>
<reference evidence="1" key="1">
    <citation type="submission" date="2022-04" db="EMBL/GenBank/DDBJ databases">
        <title>Jade perch genome.</title>
        <authorList>
            <person name="Chao B."/>
        </authorList>
    </citation>
    <scope>NUCLEOTIDE SEQUENCE</scope>
    <source>
        <strain evidence="1">CB-2022</strain>
    </source>
</reference>
<gene>
    <name evidence="1" type="ORF">L3Q82_011701</name>
</gene>
<dbReference type="EMBL" id="CM041544">
    <property type="protein sequence ID" value="KAI3363041.1"/>
    <property type="molecule type" value="Genomic_DNA"/>
</dbReference>
<evidence type="ECO:0000313" key="2">
    <source>
        <dbReference type="Proteomes" id="UP000831701"/>
    </source>
</evidence>
<keyword evidence="2" id="KW-1185">Reference proteome</keyword>